<organism evidence="2 3">
    <name type="scientific">Roseobacter fucihabitans</name>
    <dbReference type="NCBI Taxonomy" id="1537242"/>
    <lineage>
        <taxon>Bacteria</taxon>
        <taxon>Pseudomonadati</taxon>
        <taxon>Pseudomonadota</taxon>
        <taxon>Alphaproteobacteria</taxon>
        <taxon>Rhodobacterales</taxon>
        <taxon>Roseobacteraceae</taxon>
        <taxon>Roseobacter</taxon>
    </lineage>
</organism>
<dbReference type="InterPro" id="IPR036724">
    <property type="entry name" value="Cobalamin-bd_sf"/>
</dbReference>
<evidence type="ECO:0000259" key="1">
    <source>
        <dbReference type="PROSITE" id="PS51332"/>
    </source>
</evidence>
<reference evidence="3" key="1">
    <citation type="submission" date="2024-01" db="EMBL/GenBank/DDBJ databases">
        <title>Roseobacter fucihabitans sp. nov., isolated from the brown alga Fucus spiralis.</title>
        <authorList>
            <person name="Hahnke S."/>
            <person name="Berger M."/>
            <person name="Schlingloff A."/>
            <person name="Athale I."/>
            <person name="Neumann-Schaal M."/>
            <person name="Adenaya A."/>
            <person name="Poehlein A."/>
            <person name="Daniel R."/>
            <person name="Pertersen J."/>
            <person name="Brinkhoff T."/>
        </authorList>
    </citation>
    <scope>NUCLEOTIDE SEQUENCE [LARGE SCALE GENOMIC DNA]</scope>
    <source>
        <strain evidence="3">B14</strain>
    </source>
</reference>
<proteinExistence type="predicted"/>
<dbReference type="Proteomes" id="UP001318682">
    <property type="component" value="Chromosome"/>
</dbReference>
<name>A0ABZ2BMK6_9RHOB</name>
<dbReference type="SUPFAM" id="SSF52242">
    <property type="entry name" value="Cobalamin (vitamin B12)-binding domain"/>
    <property type="match status" value="1"/>
</dbReference>
<dbReference type="CDD" id="cd02065">
    <property type="entry name" value="B12-binding_like"/>
    <property type="match status" value="1"/>
</dbReference>
<dbReference type="Pfam" id="PF02310">
    <property type="entry name" value="B12-binding"/>
    <property type="match status" value="1"/>
</dbReference>
<keyword evidence="3" id="KW-1185">Reference proteome</keyword>
<evidence type="ECO:0000313" key="3">
    <source>
        <dbReference type="Proteomes" id="UP001318682"/>
    </source>
</evidence>
<feature type="domain" description="B12-binding" evidence="1">
    <location>
        <begin position="133"/>
        <end position="260"/>
    </location>
</feature>
<evidence type="ECO:0000313" key="2">
    <source>
        <dbReference type="EMBL" id="WVX47181.1"/>
    </source>
</evidence>
<dbReference type="Gene3D" id="3.40.50.280">
    <property type="entry name" value="Cobalamin-binding domain"/>
    <property type="match status" value="1"/>
</dbReference>
<protein>
    <recommendedName>
        <fullName evidence="1">B12-binding domain-containing protein</fullName>
    </recommendedName>
</protein>
<dbReference type="InterPro" id="IPR006158">
    <property type="entry name" value="Cobalamin-bd"/>
</dbReference>
<gene>
    <name evidence="2" type="ORF">ROLI_002460</name>
</gene>
<sequence length="260" mass="28210">MPQDDQSGTYDRREFAATPTDVLAGRVISALNETKLRNSDGTRQILLDLLVCSVLSADPFEAKQMFAELRGHGLSADTILDIYIPNAARDLGQKWVEDKISFAAVTIGTLRLQSLLDQVVLHPHFESNAATKHLRAIVVLPPGEQHFLGVNVVAAQLRRIGCDVSISFDETPETLTSRVTETQPDVVLITCSRNESLSTISATVRAIRRAGARDPLIALGGAITRDTENLEEQTGVDLVSNSAKAAAAACMRRSRILAPR</sequence>
<dbReference type="PROSITE" id="PS51332">
    <property type="entry name" value="B12_BINDING"/>
    <property type="match status" value="1"/>
</dbReference>
<dbReference type="EMBL" id="CP143423">
    <property type="protein sequence ID" value="WVX47181.1"/>
    <property type="molecule type" value="Genomic_DNA"/>
</dbReference>
<dbReference type="RefSeq" id="WP_187428120.1">
    <property type="nucleotide sequence ID" value="NZ_CP143423.1"/>
</dbReference>
<accession>A0ABZ2BMK6</accession>